<dbReference type="GO" id="GO:0033897">
    <property type="term" value="F:ribonuclease T2 activity"/>
    <property type="evidence" value="ECO:0007669"/>
    <property type="project" value="InterPro"/>
</dbReference>
<evidence type="ECO:0000256" key="3">
    <source>
        <dbReference type="RuleBase" id="RU004328"/>
    </source>
</evidence>
<feature type="chain" id="PRO_5043886293" evidence="4">
    <location>
        <begin position="30"/>
        <end position="278"/>
    </location>
</feature>
<dbReference type="GO" id="GO:0043202">
    <property type="term" value="C:lysosomal lumen"/>
    <property type="evidence" value="ECO:0007669"/>
    <property type="project" value="UniProtKB-SubCell"/>
</dbReference>
<dbReference type="Proteomes" id="UP001178508">
    <property type="component" value="Chromosome 10"/>
</dbReference>
<evidence type="ECO:0000256" key="2">
    <source>
        <dbReference type="ARBA" id="ARBA00007469"/>
    </source>
</evidence>
<comment type="subcellular location">
    <subcellularLocation>
        <location evidence="1">Lysosome lumen</location>
    </subcellularLocation>
</comment>
<reference evidence="5" key="1">
    <citation type="submission" date="2023-08" db="EMBL/GenBank/DDBJ databases">
        <authorList>
            <person name="Alioto T."/>
            <person name="Alioto T."/>
            <person name="Gomez Garrido J."/>
        </authorList>
    </citation>
    <scope>NUCLEOTIDE SEQUENCE</scope>
</reference>
<keyword evidence="4" id="KW-0732">Signal</keyword>
<protein>
    <submittedName>
        <fullName evidence="5">Ribonuclease T2-like isoform X1</fullName>
    </submittedName>
</protein>
<comment type="similarity">
    <text evidence="2 3">Belongs to the RNase T2 family.</text>
</comment>
<evidence type="ECO:0000256" key="1">
    <source>
        <dbReference type="ARBA" id="ARBA00004227"/>
    </source>
</evidence>
<feature type="signal peptide" evidence="4">
    <location>
        <begin position="1"/>
        <end position="29"/>
    </location>
</feature>
<dbReference type="SUPFAM" id="SSF55895">
    <property type="entry name" value="Ribonuclease Rh-like"/>
    <property type="match status" value="1"/>
</dbReference>
<dbReference type="EMBL" id="OY660873">
    <property type="protein sequence ID" value="CAJ1066268.1"/>
    <property type="molecule type" value="Genomic_DNA"/>
</dbReference>
<dbReference type="GO" id="GO:0003723">
    <property type="term" value="F:RNA binding"/>
    <property type="evidence" value="ECO:0007669"/>
    <property type="project" value="InterPro"/>
</dbReference>
<name>A0AAV1FYK8_XYRNO</name>
<dbReference type="Gene3D" id="3.90.730.10">
    <property type="entry name" value="Ribonuclease T2-like"/>
    <property type="match status" value="1"/>
</dbReference>
<dbReference type="PANTHER" id="PTHR11240">
    <property type="entry name" value="RIBONUCLEASE T2"/>
    <property type="match status" value="1"/>
</dbReference>
<proteinExistence type="inferred from homology"/>
<dbReference type="InterPro" id="IPR036430">
    <property type="entry name" value="RNase_T2-like_sf"/>
</dbReference>
<dbReference type="AlphaFoldDB" id="A0AAV1FYK8"/>
<evidence type="ECO:0000313" key="6">
    <source>
        <dbReference type="Proteomes" id="UP001178508"/>
    </source>
</evidence>
<evidence type="ECO:0000256" key="4">
    <source>
        <dbReference type="SAM" id="SignalP"/>
    </source>
</evidence>
<dbReference type="PANTHER" id="PTHR11240:SF85">
    <property type="entry name" value="RIBONUCLEASE T2"/>
    <property type="match status" value="1"/>
</dbReference>
<keyword evidence="6" id="KW-1185">Reference proteome</keyword>
<dbReference type="InterPro" id="IPR001568">
    <property type="entry name" value="RNase_T2-like"/>
</dbReference>
<dbReference type="PROSITE" id="PS00530">
    <property type="entry name" value="RNASE_T2_1"/>
    <property type="match status" value="1"/>
</dbReference>
<evidence type="ECO:0000313" key="5">
    <source>
        <dbReference type="EMBL" id="CAJ1066268.1"/>
    </source>
</evidence>
<dbReference type="GO" id="GO:0005576">
    <property type="term" value="C:extracellular region"/>
    <property type="evidence" value="ECO:0007669"/>
    <property type="project" value="TreeGrafter"/>
</dbReference>
<dbReference type="GO" id="GO:0006401">
    <property type="term" value="P:RNA catabolic process"/>
    <property type="evidence" value="ECO:0007669"/>
    <property type="project" value="TreeGrafter"/>
</dbReference>
<gene>
    <name evidence="5" type="ORF">XNOV1_A021029</name>
</gene>
<accession>A0AAV1FYK8</accession>
<organism evidence="5 6">
    <name type="scientific">Xyrichtys novacula</name>
    <name type="common">Pearly razorfish</name>
    <name type="synonym">Hemipteronotus novacula</name>
    <dbReference type="NCBI Taxonomy" id="13765"/>
    <lineage>
        <taxon>Eukaryota</taxon>
        <taxon>Metazoa</taxon>
        <taxon>Chordata</taxon>
        <taxon>Craniata</taxon>
        <taxon>Vertebrata</taxon>
        <taxon>Euteleostomi</taxon>
        <taxon>Actinopterygii</taxon>
        <taxon>Neopterygii</taxon>
        <taxon>Teleostei</taxon>
        <taxon>Neoteleostei</taxon>
        <taxon>Acanthomorphata</taxon>
        <taxon>Eupercaria</taxon>
        <taxon>Labriformes</taxon>
        <taxon>Labridae</taxon>
        <taxon>Xyrichtys</taxon>
    </lineage>
</organism>
<sequence>MCCSVLPLLVGLSPAVLLLLQVLDLSTQAVHLEDYSHSHQGSEWHKKQFCKWKCLQLTLQWPAGFCQSLKEESLCAIPQSINNWTIHGLWPLKAWGCCSCWPMFQSDIQELEVELNEYWPSLLKTRSSFHFWREEWEKHGACAACVEGMNSPLRYFQISLKLRQQFDIHRVLEAAAVTPSCDRMYKVSEVHQVLAPHLGLHHMIQCVTDQQGREVWFQVKIPLSHNLTIGCDHYGDTDRDSASRSGLRQNTSPGHPCLDEVPFYYLPIDHQRPQRPCD</sequence>
<dbReference type="Pfam" id="PF00445">
    <property type="entry name" value="Ribonuclease_T2"/>
    <property type="match status" value="1"/>
</dbReference>
<dbReference type="InterPro" id="IPR018188">
    <property type="entry name" value="RNase_T2_His_AS_1"/>
</dbReference>